<gene>
    <name evidence="2" type="ORF">V5O48_016640</name>
</gene>
<feature type="region of interest" description="Disordered" evidence="1">
    <location>
        <begin position="1"/>
        <end position="27"/>
    </location>
</feature>
<dbReference type="Proteomes" id="UP001465976">
    <property type="component" value="Unassembled WGS sequence"/>
</dbReference>
<keyword evidence="3" id="KW-1185">Reference proteome</keyword>
<name>A0ABR3ER84_9AGAR</name>
<comment type="caution">
    <text evidence="2">The sequence shown here is derived from an EMBL/GenBank/DDBJ whole genome shotgun (WGS) entry which is preliminary data.</text>
</comment>
<accession>A0ABR3ER84</accession>
<sequence>MPRPKLYKNKEERRKAACEKAKRHYDKNSETIKERKKLARVKYLREIEYVFNALSYLSDQDWFVNRQHELEVRKAQQRDRLLKRGPETKEDLRAQEASDIRLYNRHYQSLKTKLLVTLLKGNPAEFFEGVYQQVAQPASSGEHVCTHLEAIRGGFQYRTGLNDVEELWSQVWNSLGSGRVLDKFSALRDGYRAVERALSDIEVAILEECLVEQHERGRFMYQSKVFLQDFQDLP</sequence>
<organism evidence="2 3">
    <name type="scientific">Marasmius crinis-equi</name>
    <dbReference type="NCBI Taxonomy" id="585013"/>
    <lineage>
        <taxon>Eukaryota</taxon>
        <taxon>Fungi</taxon>
        <taxon>Dikarya</taxon>
        <taxon>Basidiomycota</taxon>
        <taxon>Agaricomycotina</taxon>
        <taxon>Agaricomycetes</taxon>
        <taxon>Agaricomycetidae</taxon>
        <taxon>Agaricales</taxon>
        <taxon>Marasmiineae</taxon>
        <taxon>Marasmiaceae</taxon>
        <taxon>Marasmius</taxon>
    </lineage>
</organism>
<evidence type="ECO:0000313" key="3">
    <source>
        <dbReference type="Proteomes" id="UP001465976"/>
    </source>
</evidence>
<protein>
    <submittedName>
        <fullName evidence="2">Uncharacterized protein</fullName>
    </submittedName>
</protein>
<feature type="compositionally biased region" description="Basic and acidic residues" evidence="1">
    <location>
        <begin position="8"/>
        <end position="27"/>
    </location>
</feature>
<proteinExistence type="predicted"/>
<dbReference type="EMBL" id="JBAHYK010002287">
    <property type="protein sequence ID" value="KAL0565388.1"/>
    <property type="molecule type" value="Genomic_DNA"/>
</dbReference>
<evidence type="ECO:0000256" key="1">
    <source>
        <dbReference type="SAM" id="MobiDB-lite"/>
    </source>
</evidence>
<evidence type="ECO:0000313" key="2">
    <source>
        <dbReference type="EMBL" id="KAL0565388.1"/>
    </source>
</evidence>
<reference evidence="2 3" key="1">
    <citation type="submission" date="2024-02" db="EMBL/GenBank/DDBJ databases">
        <title>A draft genome for the cacao thread blight pathogen Marasmius crinis-equi.</title>
        <authorList>
            <person name="Cohen S.P."/>
            <person name="Baruah I.K."/>
            <person name="Amoako-Attah I."/>
            <person name="Bukari Y."/>
            <person name="Meinhardt L.W."/>
            <person name="Bailey B.A."/>
        </authorList>
    </citation>
    <scope>NUCLEOTIDE SEQUENCE [LARGE SCALE GENOMIC DNA]</scope>
    <source>
        <strain evidence="2 3">GH-76</strain>
    </source>
</reference>